<evidence type="ECO:0000313" key="1">
    <source>
        <dbReference type="EMBL" id="GIG51984.1"/>
    </source>
</evidence>
<protein>
    <recommendedName>
        <fullName evidence="3">Methyltransferase domain-containing protein</fullName>
    </recommendedName>
</protein>
<organism evidence="1 2">
    <name type="scientific">Dactylosporangium siamense</name>
    <dbReference type="NCBI Taxonomy" id="685454"/>
    <lineage>
        <taxon>Bacteria</taxon>
        <taxon>Bacillati</taxon>
        <taxon>Actinomycetota</taxon>
        <taxon>Actinomycetes</taxon>
        <taxon>Micromonosporales</taxon>
        <taxon>Micromonosporaceae</taxon>
        <taxon>Dactylosporangium</taxon>
    </lineage>
</organism>
<keyword evidence="2" id="KW-1185">Reference proteome</keyword>
<gene>
    <name evidence="1" type="ORF">Dsi01nite_100250</name>
</gene>
<reference evidence="1" key="1">
    <citation type="submission" date="2021-01" db="EMBL/GenBank/DDBJ databases">
        <title>Whole genome shotgun sequence of Dactylosporangium siamense NBRC 106093.</title>
        <authorList>
            <person name="Komaki H."/>
            <person name="Tamura T."/>
        </authorList>
    </citation>
    <scope>NUCLEOTIDE SEQUENCE</scope>
    <source>
        <strain evidence="1">NBRC 106093</strain>
    </source>
</reference>
<dbReference type="EMBL" id="BONQ01000167">
    <property type="protein sequence ID" value="GIG51984.1"/>
    <property type="molecule type" value="Genomic_DNA"/>
</dbReference>
<sequence>MSRVTPEWLALREPADAAARSVELVERLRARLVETPELVIHDLGAGTGSMGRWLAPLLPGPQHWVLHDRDADLLELAAIGRSATAQVRHSDITRLTGADLDGAHLITASALLDMFTADEVERVAAACAGFPTLFTISVTGRVELDPPDPLDAAIMAAFNAHQRRTAGGRALLGPDAVEATIEAFGRHGIEVLVRPSPWRLGSGHAALTAEWFRGWLGAACEQEPGLIGPAEEYGRRRLAEAAAGRLGVVVHHDDLLAGGE</sequence>
<name>A0A919UE08_9ACTN</name>
<proteinExistence type="predicted"/>
<dbReference type="RefSeq" id="WP_203853590.1">
    <property type="nucleotide sequence ID" value="NZ_BAAAVW010000026.1"/>
</dbReference>
<dbReference type="SUPFAM" id="SSF53335">
    <property type="entry name" value="S-adenosyl-L-methionine-dependent methyltransferases"/>
    <property type="match status" value="1"/>
</dbReference>
<accession>A0A919UE08</accession>
<dbReference type="InterPro" id="IPR029063">
    <property type="entry name" value="SAM-dependent_MTases_sf"/>
</dbReference>
<comment type="caution">
    <text evidence="1">The sequence shown here is derived from an EMBL/GenBank/DDBJ whole genome shotgun (WGS) entry which is preliminary data.</text>
</comment>
<evidence type="ECO:0000313" key="2">
    <source>
        <dbReference type="Proteomes" id="UP000660611"/>
    </source>
</evidence>
<evidence type="ECO:0008006" key="3">
    <source>
        <dbReference type="Google" id="ProtNLM"/>
    </source>
</evidence>
<dbReference type="Gene3D" id="3.40.50.150">
    <property type="entry name" value="Vaccinia Virus protein VP39"/>
    <property type="match status" value="1"/>
</dbReference>
<dbReference type="Proteomes" id="UP000660611">
    <property type="component" value="Unassembled WGS sequence"/>
</dbReference>
<dbReference type="AlphaFoldDB" id="A0A919UE08"/>